<dbReference type="CDD" id="cd06530">
    <property type="entry name" value="S26_SPase_I"/>
    <property type="match status" value="1"/>
</dbReference>
<dbReference type="Proteomes" id="UP000253958">
    <property type="component" value="Chromosome"/>
</dbReference>
<comment type="catalytic activity">
    <reaction evidence="3">
        <text>Cleavage of hydrophobic, N-terminal signal or leader sequences from secreted and periplasmic proteins.</text>
        <dbReference type="EC" id="3.4.21.89"/>
    </reaction>
</comment>
<dbReference type="SUPFAM" id="SSF51306">
    <property type="entry name" value="LexA/Signal peptidase"/>
    <property type="match status" value="1"/>
</dbReference>
<keyword evidence="3" id="KW-0645">Protease</keyword>
<dbReference type="InterPro" id="IPR000223">
    <property type="entry name" value="Pept_S26A_signal_pept_1"/>
</dbReference>
<name>A0A6N3K5N0_9ACTN</name>
<feature type="transmembrane region" description="Helical" evidence="3">
    <location>
        <begin position="186"/>
        <end position="210"/>
    </location>
</feature>
<evidence type="ECO:0000313" key="5">
    <source>
        <dbReference type="EMBL" id="AXH91804.1"/>
    </source>
</evidence>
<dbReference type="RefSeq" id="WP_114919965.1">
    <property type="nucleotide sequence ID" value="NZ_CBDRLW010000004.1"/>
</dbReference>
<keyword evidence="3 5" id="KW-0378">Hydrolase</keyword>
<dbReference type="PRINTS" id="PR00727">
    <property type="entry name" value="LEADERPTASE"/>
</dbReference>
<dbReference type="InterPro" id="IPR036286">
    <property type="entry name" value="LexA/Signal_pep-like_sf"/>
</dbReference>
<sequence>MRNRPQVFRRLLLVPLVGILLALAGLTMINSRYDFFRQPAYTMAPALPMGRTVVVDTADRSRPNRGDIVLLDRGRWPGEPDGGKSLLRVAGLPGDKLSCCDDRAALEVNGTRIGPMAPAATAPFESTVPAGRVFVTGDNSELAKDSRFFVSEQSGTLPLDAVKGRAVGTILPVGDAGALNGASMTYFYLMALITGIGVLTFLVGAAAAWMRRPRQYVESQPQVS</sequence>
<proteinExistence type="inferred from homology"/>
<dbReference type="PANTHER" id="PTHR43390:SF1">
    <property type="entry name" value="CHLOROPLAST PROCESSING PEPTIDASE"/>
    <property type="match status" value="1"/>
</dbReference>
<evidence type="ECO:0000256" key="3">
    <source>
        <dbReference type="RuleBase" id="RU362042"/>
    </source>
</evidence>
<reference evidence="5 6" key="2">
    <citation type="submission" date="2018-08" db="EMBL/GenBank/DDBJ databases">
        <title>Streptomyces kandeliansis sp. nov., an endophytic bacterium isolated from mangrove plant.</title>
        <authorList>
            <person name="Wang R."/>
        </authorList>
    </citation>
    <scope>NUCLEOTIDE SEQUENCE [LARGE SCALE GENOMIC DNA]</scope>
    <source>
        <strain evidence="6">H14(2018)</strain>
    </source>
</reference>
<keyword evidence="3" id="KW-0472">Membrane</keyword>
<organism evidence="5 6">
    <name type="scientific">Micromonospora aurantiaca</name>
    <name type="common">nom. illeg.</name>
    <dbReference type="NCBI Taxonomy" id="47850"/>
    <lineage>
        <taxon>Bacteria</taxon>
        <taxon>Bacillati</taxon>
        <taxon>Actinomycetota</taxon>
        <taxon>Actinomycetes</taxon>
        <taxon>Micromonosporales</taxon>
        <taxon>Micromonosporaceae</taxon>
        <taxon>Micromonospora</taxon>
    </lineage>
</organism>
<dbReference type="PANTHER" id="PTHR43390">
    <property type="entry name" value="SIGNAL PEPTIDASE I"/>
    <property type="match status" value="1"/>
</dbReference>
<dbReference type="GO" id="GO:0006465">
    <property type="term" value="P:signal peptide processing"/>
    <property type="evidence" value="ECO:0007669"/>
    <property type="project" value="InterPro"/>
</dbReference>
<dbReference type="GO" id="GO:0005886">
    <property type="term" value="C:plasma membrane"/>
    <property type="evidence" value="ECO:0007669"/>
    <property type="project" value="UniProtKB-SubCell"/>
</dbReference>
<protein>
    <recommendedName>
        <fullName evidence="3">Signal peptidase I</fullName>
        <ecNumber evidence="3">3.4.21.89</ecNumber>
    </recommendedName>
</protein>
<comment type="subcellular location">
    <subcellularLocation>
        <location evidence="1">Cell membrane</location>
        <topology evidence="1">Single-pass type II membrane protein</topology>
    </subcellularLocation>
    <subcellularLocation>
        <location evidence="3">Membrane</location>
        <topology evidence="3">Single-pass type II membrane protein</topology>
    </subcellularLocation>
</comment>
<dbReference type="GO" id="GO:0009003">
    <property type="term" value="F:signal peptidase activity"/>
    <property type="evidence" value="ECO:0007669"/>
    <property type="project" value="UniProtKB-EC"/>
</dbReference>
<dbReference type="Gene3D" id="2.10.109.10">
    <property type="entry name" value="Umud Fragment, subunit A"/>
    <property type="match status" value="1"/>
</dbReference>
<evidence type="ECO:0000256" key="1">
    <source>
        <dbReference type="ARBA" id="ARBA00004401"/>
    </source>
</evidence>
<evidence type="ECO:0000313" key="6">
    <source>
        <dbReference type="Proteomes" id="UP000253958"/>
    </source>
</evidence>
<dbReference type="InterPro" id="IPR019533">
    <property type="entry name" value="Peptidase_S26"/>
</dbReference>
<dbReference type="AlphaFoldDB" id="A0A6N3K5N0"/>
<evidence type="ECO:0000259" key="4">
    <source>
        <dbReference type="Pfam" id="PF10502"/>
    </source>
</evidence>
<dbReference type="NCBIfam" id="TIGR02227">
    <property type="entry name" value="sigpep_I_bact"/>
    <property type="match status" value="1"/>
</dbReference>
<keyword evidence="3" id="KW-1133">Transmembrane helix</keyword>
<accession>A0A6N3K5N0</accession>
<reference evidence="5 6" key="1">
    <citation type="submission" date="2018-07" db="EMBL/GenBank/DDBJ databases">
        <authorList>
            <person name="Ye Y."/>
        </authorList>
    </citation>
    <scope>NUCLEOTIDE SEQUENCE [LARGE SCALE GENOMIC DNA]</scope>
    <source>
        <strain evidence="6">H14(2018)</strain>
    </source>
</reference>
<keyword evidence="3" id="KW-0812">Transmembrane</keyword>
<dbReference type="EMBL" id="CP031263">
    <property type="protein sequence ID" value="AXH91804.1"/>
    <property type="molecule type" value="Genomic_DNA"/>
</dbReference>
<comment type="similarity">
    <text evidence="2 3">Belongs to the peptidase S26 family.</text>
</comment>
<dbReference type="EC" id="3.4.21.89" evidence="3"/>
<evidence type="ECO:0000256" key="2">
    <source>
        <dbReference type="ARBA" id="ARBA00009370"/>
    </source>
</evidence>
<feature type="domain" description="Peptidase S26" evidence="4">
    <location>
        <begin position="16"/>
        <end position="167"/>
    </location>
</feature>
<dbReference type="Pfam" id="PF10502">
    <property type="entry name" value="Peptidase_S26"/>
    <property type="match status" value="1"/>
</dbReference>
<gene>
    <name evidence="5" type="primary">lepB</name>
    <name evidence="5" type="ORF">DVH21_18815</name>
</gene>
<dbReference type="GO" id="GO:0004252">
    <property type="term" value="F:serine-type endopeptidase activity"/>
    <property type="evidence" value="ECO:0007669"/>
    <property type="project" value="InterPro"/>
</dbReference>